<sequence>MRLGRLAKASLATPRLVLAAAREVRQADRSGTLVASAYQLVGAVAALGVVVTGKLTFDALLTPERAALGLTPSLLLLALTTALSGAVSPLQTQQHRILGERVSQRVWDRLLDTTARADLVTYESTGFATALERVQQNALTRPFAVTTALLGLTGSLLGVGAMSAVLLTVEPLLLPLLLAAGVPAVLLSRWASRTEFAFAHRLTALFRRRDYLRQLLTRRPYAAEVRAFDATPRLRERHERMNVEVNAALRAQVRRRQLVAALTTLGVAAALTAALLAIVQLVQSGRIGLAEAGAAAIAVRMLSGQLGTLFSSIGGLLESAPFLADLERFVTSGPPAAPRGRKRPLAAGVALRGVRFGYPGQARYAVDGVDIEIRAGEVVALVGENGSGKTTLAKIVAGLYEPDTGTRHWDGVALPAPDVRASVTVIFQDFVRYQMSLRDNITISDDGGSAELAEEAARAAGLLRAVGRLPDGMDTVLGRDLDEGVDISGGQWQRVALARALYRDTPLIVLDEPAAALDPRAEHELFTNVRATLGGRAALLISHRFSSTRMADRIYVMADGRVVECGTHDELMAAAGQYAELYRLQSAAYR</sequence>
<proteinExistence type="predicted"/>
<dbReference type="PANTHER" id="PTHR43394:SF1">
    <property type="entry name" value="ATP-BINDING CASSETTE SUB-FAMILY B MEMBER 10, MITOCHONDRIAL"/>
    <property type="match status" value="1"/>
</dbReference>
<dbReference type="SMART" id="SM00382">
    <property type="entry name" value="AAA"/>
    <property type="match status" value="1"/>
</dbReference>
<protein>
    <submittedName>
        <fullName evidence="10">ABC transporter ATP-binding protein</fullName>
    </submittedName>
</protein>
<dbReference type="InterPro" id="IPR036640">
    <property type="entry name" value="ABC1_TM_sf"/>
</dbReference>
<feature type="transmembrane region" description="Helical" evidence="7">
    <location>
        <begin position="258"/>
        <end position="279"/>
    </location>
</feature>
<dbReference type="EMBL" id="MSIE01000037">
    <property type="protein sequence ID" value="OLF15719.1"/>
    <property type="molecule type" value="Genomic_DNA"/>
</dbReference>
<dbReference type="GO" id="GO:0016887">
    <property type="term" value="F:ATP hydrolysis activity"/>
    <property type="evidence" value="ECO:0007669"/>
    <property type="project" value="InterPro"/>
</dbReference>
<dbReference type="STRING" id="1912961.BU204_20105"/>
<keyword evidence="2 7" id="KW-0812">Transmembrane</keyword>
<evidence type="ECO:0000256" key="5">
    <source>
        <dbReference type="ARBA" id="ARBA00022989"/>
    </source>
</evidence>
<evidence type="ECO:0000256" key="4">
    <source>
        <dbReference type="ARBA" id="ARBA00022840"/>
    </source>
</evidence>
<evidence type="ECO:0000256" key="6">
    <source>
        <dbReference type="ARBA" id="ARBA00023136"/>
    </source>
</evidence>
<dbReference type="GO" id="GO:0005886">
    <property type="term" value="C:plasma membrane"/>
    <property type="evidence" value="ECO:0007669"/>
    <property type="project" value="UniProtKB-SubCell"/>
</dbReference>
<dbReference type="InterPro" id="IPR003593">
    <property type="entry name" value="AAA+_ATPase"/>
</dbReference>
<accession>A0A1Q8CMY0</accession>
<evidence type="ECO:0000256" key="2">
    <source>
        <dbReference type="ARBA" id="ARBA00022692"/>
    </source>
</evidence>
<evidence type="ECO:0000256" key="1">
    <source>
        <dbReference type="ARBA" id="ARBA00004651"/>
    </source>
</evidence>
<dbReference type="Proteomes" id="UP000185596">
    <property type="component" value="Unassembled WGS sequence"/>
</dbReference>
<keyword evidence="6 7" id="KW-0472">Membrane</keyword>
<feature type="domain" description="ABC transmembrane type-1" evidence="9">
    <location>
        <begin position="40"/>
        <end position="318"/>
    </location>
</feature>
<dbReference type="PROSITE" id="PS00211">
    <property type="entry name" value="ABC_TRANSPORTER_1"/>
    <property type="match status" value="1"/>
</dbReference>
<dbReference type="GO" id="GO:0015421">
    <property type="term" value="F:ABC-type oligopeptide transporter activity"/>
    <property type="evidence" value="ECO:0007669"/>
    <property type="project" value="TreeGrafter"/>
</dbReference>
<feature type="domain" description="ABC transporter" evidence="8">
    <location>
        <begin position="349"/>
        <end position="584"/>
    </location>
</feature>
<name>A0A1Q8CMY0_9PSEU</name>
<feature type="transmembrane region" description="Helical" evidence="7">
    <location>
        <begin position="172"/>
        <end position="191"/>
    </location>
</feature>
<evidence type="ECO:0000256" key="7">
    <source>
        <dbReference type="SAM" id="Phobius"/>
    </source>
</evidence>
<dbReference type="AlphaFoldDB" id="A0A1Q8CMY0"/>
<evidence type="ECO:0000256" key="3">
    <source>
        <dbReference type="ARBA" id="ARBA00022741"/>
    </source>
</evidence>
<dbReference type="Gene3D" id="3.40.50.300">
    <property type="entry name" value="P-loop containing nucleotide triphosphate hydrolases"/>
    <property type="match status" value="1"/>
</dbReference>
<dbReference type="InterPro" id="IPR039421">
    <property type="entry name" value="Type_1_exporter"/>
</dbReference>
<keyword evidence="11" id="KW-1185">Reference proteome</keyword>
<dbReference type="InterPro" id="IPR011527">
    <property type="entry name" value="ABC1_TM_dom"/>
</dbReference>
<gene>
    <name evidence="10" type="ORF">BU204_20105</name>
</gene>
<reference evidence="10 11" key="1">
    <citation type="submission" date="2016-12" db="EMBL/GenBank/DDBJ databases">
        <title>The draft genome sequence of Actinophytocola sp. 11-183.</title>
        <authorList>
            <person name="Wang W."/>
            <person name="Yuan L."/>
        </authorList>
    </citation>
    <scope>NUCLEOTIDE SEQUENCE [LARGE SCALE GENOMIC DNA]</scope>
    <source>
        <strain evidence="10 11">11-183</strain>
    </source>
</reference>
<dbReference type="InterPro" id="IPR003439">
    <property type="entry name" value="ABC_transporter-like_ATP-bd"/>
</dbReference>
<dbReference type="InterPro" id="IPR027417">
    <property type="entry name" value="P-loop_NTPase"/>
</dbReference>
<feature type="transmembrane region" description="Helical" evidence="7">
    <location>
        <begin position="67"/>
        <end position="87"/>
    </location>
</feature>
<feature type="transmembrane region" description="Helical" evidence="7">
    <location>
        <begin position="32"/>
        <end position="55"/>
    </location>
</feature>
<dbReference type="SUPFAM" id="SSF52540">
    <property type="entry name" value="P-loop containing nucleoside triphosphate hydrolases"/>
    <property type="match status" value="1"/>
</dbReference>
<evidence type="ECO:0000259" key="8">
    <source>
        <dbReference type="PROSITE" id="PS50893"/>
    </source>
</evidence>
<dbReference type="PROSITE" id="PS50893">
    <property type="entry name" value="ABC_TRANSPORTER_2"/>
    <property type="match status" value="1"/>
</dbReference>
<dbReference type="OrthoDB" id="9806127at2"/>
<keyword evidence="3" id="KW-0547">Nucleotide-binding</keyword>
<evidence type="ECO:0000313" key="10">
    <source>
        <dbReference type="EMBL" id="OLF15719.1"/>
    </source>
</evidence>
<evidence type="ECO:0000313" key="11">
    <source>
        <dbReference type="Proteomes" id="UP000185596"/>
    </source>
</evidence>
<feature type="transmembrane region" description="Helical" evidence="7">
    <location>
        <begin position="143"/>
        <end position="166"/>
    </location>
</feature>
<organism evidence="10 11">
    <name type="scientific">Actinophytocola xanthii</name>
    <dbReference type="NCBI Taxonomy" id="1912961"/>
    <lineage>
        <taxon>Bacteria</taxon>
        <taxon>Bacillati</taxon>
        <taxon>Actinomycetota</taxon>
        <taxon>Actinomycetes</taxon>
        <taxon>Pseudonocardiales</taxon>
        <taxon>Pseudonocardiaceae</taxon>
    </lineage>
</organism>
<dbReference type="Pfam" id="PF00005">
    <property type="entry name" value="ABC_tran"/>
    <property type="match status" value="1"/>
</dbReference>
<keyword evidence="5 7" id="KW-1133">Transmembrane helix</keyword>
<dbReference type="PROSITE" id="PS50929">
    <property type="entry name" value="ABC_TM1F"/>
    <property type="match status" value="1"/>
</dbReference>
<comment type="subcellular location">
    <subcellularLocation>
        <location evidence="1">Cell membrane</location>
        <topology evidence="1">Multi-pass membrane protein</topology>
    </subcellularLocation>
</comment>
<dbReference type="PANTHER" id="PTHR43394">
    <property type="entry name" value="ATP-DEPENDENT PERMEASE MDL1, MITOCHONDRIAL"/>
    <property type="match status" value="1"/>
</dbReference>
<dbReference type="GO" id="GO:0005524">
    <property type="term" value="F:ATP binding"/>
    <property type="evidence" value="ECO:0007669"/>
    <property type="project" value="UniProtKB-KW"/>
</dbReference>
<evidence type="ECO:0000259" key="9">
    <source>
        <dbReference type="PROSITE" id="PS50929"/>
    </source>
</evidence>
<dbReference type="SUPFAM" id="SSF90123">
    <property type="entry name" value="ABC transporter transmembrane region"/>
    <property type="match status" value="1"/>
</dbReference>
<dbReference type="Gene3D" id="1.20.1560.10">
    <property type="entry name" value="ABC transporter type 1, transmembrane domain"/>
    <property type="match status" value="1"/>
</dbReference>
<dbReference type="InterPro" id="IPR017871">
    <property type="entry name" value="ABC_transporter-like_CS"/>
</dbReference>
<comment type="caution">
    <text evidence="10">The sequence shown here is derived from an EMBL/GenBank/DDBJ whole genome shotgun (WGS) entry which is preliminary data.</text>
</comment>
<keyword evidence="4 10" id="KW-0067">ATP-binding</keyword>